<dbReference type="EMBL" id="CP001772">
    <property type="protein sequence ID" value="ADB42934.1"/>
    <property type="molecule type" value="Genomic_DNA"/>
</dbReference>
<sequence length="214" mass="24869">MISQHALKKTILVTSDLKCKLLINRTTTPFIISDNPAVKYNQFLENKNWSGAVTAYGSKGLQIFIPISPKHLIILYDSWSYKIGTKTNHVVEIKNDSDVDQINILQFLNCDKLIFFKNMEQQKLHYYKTRSNKYEKANIVVVKEFGVIDDRGSVKPNEALIMSYITSCRTNMSLDFIKQTKQSKQYIFNKGQAQIRKHSLKYIEQSGEDDYYDF</sequence>
<geneLocation type="plasmid" evidence="1 2">
    <name>pSLIN03</name>
</geneLocation>
<dbReference type="HOGENOM" id="CLU_1288228_0_0_10"/>
<accession>D2QVV2</accession>
<reference evidence="1 2" key="1">
    <citation type="journal article" date="2010" name="Stand. Genomic Sci.">
        <title>Complete genome sequence of Spirosoma linguale type strain (1).</title>
        <authorList>
            <person name="Lail K."/>
            <person name="Sikorski J."/>
            <person name="Saunders E."/>
            <person name="Lapidus A."/>
            <person name="Glavina Del Rio T."/>
            <person name="Copeland A."/>
            <person name="Tice H."/>
            <person name="Cheng J.-F."/>
            <person name="Lucas S."/>
            <person name="Nolan M."/>
            <person name="Bruce D."/>
            <person name="Goodwin L."/>
            <person name="Pitluck S."/>
            <person name="Ivanova N."/>
            <person name="Mavromatis K."/>
            <person name="Ovchinnikova G."/>
            <person name="Pati A."/>
            <person name="Chen A."/>
            <person name="Palaniappan K."/>
            <person name="Land M."/>
            <person name="Hauser L."/>
            <person name="Chang Y.-J."/>
            <person name="Jeffries C.D."/>
            <person name="Chain P."/>
            <person name="Brettin T."/>
            <person name="Detter J.C."/>
            <person name="Schuetze A."/>
            <person name="Rohde M."/>
            <person name="Tindall B.J."/>
            <person name="Goeker M."/>
            <person name="Bristow J."/>
            <person name="Eisen J.A."/>
            <person name="Markowitz V."/>
            <person name="Hugenholtz P."/>
            <person name="Kyrpides N.C."/>
            <person name="Klenk H.-P."/>
            <person name="Chen F."/>
        </authorList>
    </citation>
    <scope>NUCLEOTIDE SEQUENCE [LARGE SCALE GENOMIC DNA]</scope>
    <source>
        <strain evidence="2">ATCC 33905 / DSM 74 / LMG 10896 / Claus 1</strain>
    </source>
</reference>
<organism evidence="1 2">
    <name type="scientific">Spirosoma linguale (strain ATCC 33905 / DSM 74 / LMG 10896 / Claus 1)</name>
    <dbReference type="NCBI Taxonomy" id="504472"/>
    <lineage>
        <taxon>Bacteria</taxon>
        <taxon>Pseudomonadati</taxon>
        <taxon>Bacteroidota</taxon>
        <taxon>Cytophagia</taxon>
        <taxon>Cytophagales</taxon>
        <taxon>Cytophagaceae</taxon>
        <taxon>Spirosoma</taxon>
    </lineage>
</organism>
<evidence type="ECO:0000313" key="1">
    <source>
        <dbReference type="EMBL" id="ADB42934.1"/>
    </source>
</evidence>
<evidence type="ECO:0000313" key="2">
    <source>
        <dbReference type="Proteomes" id="UP000002028"/>
    </source>
</evidence>
<dbReference type="KEGG" id="sli:Slin_6991"/>
<keyword evidence="2" id="KW-1185">Reference proteome</keyword>
<protein>
    <submittedName>
        <fullName evidence="1">Uncharacterized protein</fullName>
    </submittedName>
</protein>
<dbReference type="Pfam" id="PF14022">
    <property type="entry name" value="DUF4238"/>
    <property type="match status" value="1"/>
</dbReference>
<name>D2QVV2_SPILD</name>
<proteinExistence type="predicted"/>
<gene>
    <name evidence="1" type="ordered locus">Slin_6991</name>
</gene>
<dbReference type="RefSeq" id="WP_012931411.1">
    <property type="nucleotide sequence ID" value="NC_013733.1"/>
</dbReference>
<dbReference type="InterPro" id="IPR025332">
    <property type="entry name" value="DUF4238"/>
</dbReference>
<dbReference type="AlphaFoldDB" id="D2QVV2"/>
<dbReference type="Proteomes" id="UP000002028">
    <property type="component" value="Plasmid pSLIN03"/>
</dbReference>
<keyword evidence="1" id="KW-0614">Plasmid</keyword>